<organism evidence="2">
    <name type="scientific">candidate division WOR-3 bacterium</name>
    <dbReference type="NCBI Taxonomy" id="2052148"/>
    <lineage>
        <taxon>Bacteria</taxon>
        <taxon>Bacteria division WOR-3</taxon>
    </lineage>
</organism>
<evidence type="ECO:0000313" key="2">
    <source>
        <dbReference type="EMBL" id="HDM90691.1"/>
    </source>
</evidence>
<dbReference type="AlphaFoldDB" id="A0A7C1BAR9"/>
<dbReference type="Proteomes" id="UP000885931">
    <property type="component" value="Unassembled WGS sequence"/>
</dbReference>
<keyword evidence="1" id="KW-1133">Transmembrane helix</keyword>
<dbReference type="EMBL" id="DRBW01000212">
    <property type="protein sequence ID" value="HDM90691.1"/>
    <property type="molecule type" value="Genomic_DNA"/>
</dbReference>
<dbReference type="PANTHER" id="PTHR36443">
    <property type="entry name" value="BSR5223 PROTEIN"/>
    <property type="match status" value="1"/>
</dbReference>
<dbReference type="InterPro" id="IPR021320">
    <property type="entry name" value="DUF2905"/>
</dbReference>
<keyword evidence="1" id="KW-0472">Membrane</keyword>
<accession>A0A7C1BAR9</accession>
<proteinExistence type="predicted"/>
<name>A0A7C1BAR9_UNCW3</name>
<sequence>MNPGRFLISMGLFLILLGVLFLLFFRGEGPGRLPFDIVISRGNIRIYIFLGTSVLLSIILTLLFNILYNIGRK</sequence>
<gene>
    <name evidence="2" type="ORF">ENG67_05770</name>
</gene>
<feature type="transmembrane region" description="Helical" evidence="1">
    <location>
        <begin position="6"/>
        <end position="25"/>
    </location>
</feature>
<evidence type="ECO:0000256" key="1">
    <source>
        <dbReference type="SAM" id="Phobius"/>
    </source>
</evidence>
<keyword evidence="1" id="KW-0812">Transmembrane</keyword>
<protein>
    <submittedName>
        <fullName evidence="2">DUF2905 domain-containing protein</fullName>
    </submittedName>
</protein>
<dbReference type="PANTHER" id="PTHR36443:SF1">
    <property type="entry name" value="BSR5223 PROTEIN"/>
    <property type="match status" value="1"/>
</dbReference>
<feature type="transmembrane region" description="Helical" evidence="1">
    <location>
        <begin position="46"/>
        <end position="68"/>
    </location>
</feature>
<dbReference type="Pfam" id="PF11146">
    <property type="entry name" value="DUF2905"/>
    <property type="match status" value="1"/>
</dbReference>
<comment type="caution">
    <text evidence="2">The sequence shown here is derived from an EMBL/GenBank/DDBJ whole genome shotgun (WGS) entry which is preliminary data.</text>
</comment>
<reference evidence="2" key="1">
    <citation type="journal article" date="2020" name="mSystems">
        <title>Genome- and Community-Level Interaction Insights into Carbon Utilization and Element Cycling Functions of Hydrothermarchaeota in Hydrothermal Sediment.</title>
        <authorList>
            <person name="Zhou Z."/>
            <person name="Liu Y."/>
            <person name="Xu W."/>
            <person name="Pan J."/>
            <person name="Luo Z.H."/>
            <person name="Li M."/>
        </authorList>
    </citation>
    <scope>NUCLEOTIDE SEQUENCE [LARGE SCALE GENOMIC DNA]</scope>
    <source>
        <strain evidence="2">HyVt-237</strain>
    </source>
</reference>